<sequence length="95" mass="10129">MLDSYETERKPVAQDVVRTTTMLAGIVLDQALSGHVRGRLIRALAWSAGRRGAVGNGMALVNSHLQVSYAVGRTGKNIRPGDRSTLMPAVASVIN</sequence>
<dbReference type="EMBL" id="BMMH01000043">
    <property type="protein sequence ID" value="GGL46442.1"/>
    <property type="molecule type" value="Genomic_DNA"/>
</dbReference>
<gene>
    <name evidence="1" type="ORF">GCM10011588_71600</name>
</gene>
<proteinExistence type="predicted"/>
<organism evidence="1 2">
    <name type="scientific">Nocardia jinanensis</name>
    <dbReference type="NCBI Taxonomy" id="382504"/>
    <lineage>
        <taxon>Bacteria</taxon>
        <taxon>Bacillati</taxon>
        <taxon>Actinomycetota</taxon>
        <taxon>Actinomycetes</taxon>
        <taxon>Mycobacteriales</taxon>
        <taxon>Nocardiaceae</taxon>
        <taxon>Nocardia</taxon>
    </lineage>
</organism>
<reference evidence="1" key="2">
    <citation type="submission" date="2020-09" db="EMBL/GenBank/DDBJ databases">
        <authorList>
            <person name="Sun Q."/>
            <person name="Zhou Y."/>
        </authorList>
    </citation>
    <scope>NUCLEOTIDE SEQUENCE</scope>
    <source>
        <strain evidence="1">CGMCC 4.3508</strain>
    </source>
</reference>
<name>A0A917S060_9NOCA</name>
<protein>
    <submittedName>
        <fullName evidence="1">Uncharacterized protein</fullName>
    </submittedName>
</protein>
<reference evidence="1" key="1">
    <citation type="journal article" date="2014" name="Int. J. Syst. Evol. Microbiol.">
        <title>Complete genome sequence of Corynebacterium casei LMG S-19264T (=DSM 44701T), isolated from a smear-ripened cheese.</title>
        <authorList>
            <consortium name="US DOE Joint Genome Institute (JGI-PGF)"/>
            <person name="Walter F."/>
            <person name="Albersmeier A."/>
            <person name="Kalinowski J."/>
            <person name="Ruckert C."/>
        </authorList>
    </citation>
    <scope>NUCLEOTIDE SEQUENCE</scope>
    <source>
        <strain evidence="1">CGMCC 4.3508</strain>
    </source>
</reference>
<dbReference type="Proteomes" id="UP000638263">
    <property type="component" value="Unassembled WGS sequence"/>
</dbReference>
<keyword evidence="2" id="KW-1185">Reference proteome</keyword>
<accession>A0A917S060</accession>
<evidence type="ECO:0000313" key="1">
    <source>
        <dbReference type="EMBL" id="GGL46442.1"/>
    </source>
</evidence>
<comment type="caution">
    <text evidence="1">The sequence shown here is derived from an EMBL/GenBank/DDBJ whole genome shotgun (WGS) entry which is preliminary data.</text>
</comment>
<evidence type="ECO:0000313" key="2">
    <source>
        <dbReference type="Proteomes" id="UP000638263"/>
    </source>
</evidence>
<dbReference type="AlphaFoldDB" id="A0A917S060"/>